<dbReference type="STRING" id="421058.SAMN05421866_2264"/>
<keyword evidence="1" id="KW-0472">Membrane</keyword>
<dbReference type="EMBL" id="FQWT01000003">
    <property type="protein sequence ID" value="SHH21697.1"/>
    <property type="molecule type" value="Genomic_DNA"/>
</dbReference>
<sequence length="160" mass="18166">MKERMMHRMGNDLVLTPHRIYNKTSTLALISALLFLILGIFLFVWSGDFWQMPLAMGLCVGVPVMIHKIAVVQQQIIIPPGKDAQIVFCIGKIYKSNIVQKNEAAVISNTLNRKAYYAVTSKKNPYGKSYQISPFLNKKKTAVIFEEEVLPIILQQLEIQ</sequence>
<dbReference type="RefSeq" id="WP_073062859.1">
    <property type="nucleotide sequence ID" value="NZ_FQWT01000003.1"/>
</dbReference>
<evidence type="ECO:0000313" key="2">
    <source>
        <dbReference type="EMBL" id="SHH21697.1"/>
    </source>
</evidence>
<evidence type="ECO:0000313" key="3">
    <source>
        <dbReference type="Proteomes" id="UP000184047"/>
    </source>
</evidence>
<dbReference type="Proteomes" id="UP000184047">
    <property type="component" value="Unassembled WGS sequence"/>
</dbReference>
<protein>
    <submittedName>
        <fullName evidence="2">Uncharacterized protein</fullName>
    </submittedName>
</protein>
<accession>A0A1M5R5N9</accession>
<feature type="transmembrane region" description="Helical" evidence="1">
    <location>
        <begin position="52"/>
        <end position="72"/>
    </location>
</feature>
<keyword evidence="1" id="KW-0812">Transmembrane</keyword>
<keyword evidence="3" id="KW-1185">Reference proteome</keyword>
<keyword evidence="1" id="KW-1133">Transmembrane helix</keyword>
<proteinExistence type="predicted"/>
<organism evidence="2 3">
    <name type="scientific">Chryseobacterium oranimense</name>
    <dbReference type="NCBI Taxonomy" id="421058"/>
    <lineage>
        <taxon>Bacteria</taxon>
        <taxon>Pseudomonadati</taxon>
        <taxon>Bacteroidota</taxon>
        <taxon>Flavobacteriia</taxon>
        <taxon>Flavobacteriales</taxon>
        <taxon>Weeksellaceae</taxon>
        <taxon>Chryseobacterium group</taxon>
        <taxon>Chryseobacterium</taxon>
    </lineage>
</organism>
<dbReference type="AlphaFoldDB" id="A0A1M5R5N9"/>
<evidence type="ECO:0000256" key="1">
    <source>
        <dbReference type="SAM" id="Phobius"/>
    </source>
</evidence>
<dbReference type="eggNOG" id="ENOG502ZZYT">
    <property type="taxonomic scope" value="Bacteria"/>
</dbReference>
<gene>
    <name evidence="2" type="ORF">SAMN05421866_2264</name>
</gene>
<dbReference type="OrthoDB" id="1263385at2"/>
<feature type="transmembrane region" description="Helical" evidence="1">
    <location>
        <begin position="27"/>
        <end position="46"/>
    </location>
</feature>
<reference evidence="3" key="1">
    <citation type="submission" date="2016-11" db="EMBL/GenBank/DDBJ databases">
        <authorList>
            <person name="Varghese N."/>
            <person name="Submissions S."/>
        </authorList>
    </citation>
    <scope>NUCLEOTIDE SEQUENCE [LARGE SCALE GENOMIC DNA]</scope>
    <source>
        <strain evidence="3">DSM 19055</strain>
    </source>
</reference>
<name>A0A1M5R5N9_9FLAO</name>